<dbReference type="eggNOG" id="KOG3923">
    <property type="taxonomic scope" value="Eukaryota"/>
</dbReference>
<keyword evidence="4" id="KW-0274">FAD</keyword>
<dbReference type="InterPro" id="IPR006076">
    <property type="entry name" value="FAD-dep_OxRdtase"/>
</dbReference>
<dbReference type="PANTHER" id="PTHR11530:SF25">
    <property type="entry name" value="FAD DEPENDENT OXIDOREDUCTASE DOMAIN-CONTAINING PROTEIN"/>
    <property type="match status" value="1"/>
</dbReference>
<reference evidence="8 9" key="1">
    <citation type="journal article" date="2013" name="PLoS Genet.">
        <title>The genome and development-dependent transcriptomes of Pyronema confluens: a window into fungal evolution.</title>
        <authorList>
            <person name="Traeger S."/>
            <person name="Altegoer F."/>
            <person name="Freitag M."/>
            <person name="Gabaldon T."/>
            <person name="Kempken F."/>
            <person name="Kumar A."/>
            <person name="Marcet-Houben M."/>
            <person name="Poggeler S."/>
            <person name="Stajich J.E."/>
            <person name="Nowrousian M."/>
        </authorList>
    </citation>
    <scope>NUCLEOTIDE SEQUENCE [LARGE SCALE GENOMIC DNA]</scope>
    <source>
        <strain evidence="9">CBS 100304</strain>
        <tissue evidence="8">Vegetative mycelium</tissue>
    </source>
</reference>
<evidence type="ECO:0000256" key="1">
    <source>
        <dbReference type="ARBA" id="ARBA00001974"/>
    </source>
</evidence>
<gene>
    <name evidence="8" type="ORF">PCON_08965</name>
</gene>
<name>U4LFG2_PYROM</name>
<dbReference type="Pfam" id="PF01266">
    <property type="entry name" value="DAO"/>
    <property type="match status" value="1"/>
</dbReference>
<dbReference type="Gene3D" id="3.30.9.10">
    <property type="entry name" value="D-Amino Acid Oxidase, subunit A, domain 2"/>
    <property type="match status" value="1"/>
</dbReference>
<evidence type="ECO:0000313" key="9">
    <source>
        <dbReference type="Proteomes" id="UP000018144"/>
    </source>
</evidence>
<comment type="cofactor">
    <cofactor evidence="1">
        <name>FAD</name>
        <dbReference type="ChEBI" id="CHEBI:57692"/>
    </cofactor>
</comment>
<dbReference type="PANTHER" id="PTHR11530">
    <property type="entry name" value="D-AMINO ACID OXIDASE"/>
    <property type="match status" value="1"/>
</dbReference>
<sequence length="444" mass="49001">MPSPITSSHPHSPWTSELRHTHSADPPGQPPDPPLLLSHLSLLPRPLQSPSSSSAHILLLGGGVSSLMTSWHLLDRGYRVTILSTSWSTSTSRAVVPGAGHGSLSKPITSQIAAALWEYPPGGCGLTEIETKDDVYSDVATYRRWALESFRFYQELAELPQGGEFGVMMRELVQFFMGELGKNEEKREEITGLGIGYEGFDEKGIKRVIKELGVGGDIAEKVKKGYRHKSPVVDSDQAMRFLMELVEGKGGRLVAREVTSLEEARREYAADVVVNCTGLSSATLVRDESVYPVRGAVIRVVNKDRGSFRKVTEAMLVPSQETEGFEGVILIVPRSENTLQVGSIVQENEWELDLTMESPEVKEMWDRAVRFLPGLKDAQIEGLAQGLRPFSRKNVRVKREGWMVHNYGHGGSGWTLAVGCAKEAAGLVEEVIRENKERDNRAKL</sequence>
<evidence type="ECO:0000256" key="6">
    <source>
        <dbReference type="SAM" id="MobiDB-lite"/>
    </source>
</evidence>
<dbReference type="InterPro" id="IPR023209">
    <property type="entry name" value="DAO"/>
</dbReference>
<dbReference type="SUPFAM" id="SSF54373">
    <property type="entry name" value="FAD-linked reductases, C-terminal domain"/>
    <property type="match status" value="1"/>
</dbReference>
<dbReference type="OMA" id="KEWARTW"/>
<evidence type="ECO:0000256" key="5">
    <source>
        <dbReference type="ARBA" id="ARBA00023002"/>
    </source>
</evidence>
<evidence type="ECO:0000256" key="3">
    <source>
        <dbReference type="ARBA" id="ARBA00022630"/>
    </source>
</evidence>
<comment type="similarity">
    <text evidence="2">Belongs to the DAMOX/DASOX family.</text>
</comment>
<dbReference type="GO" id="GO:0005737">
    <property type="term" value="C:cytoplasm"/>
    <property type="evidence" value="ECO:0007669"/>
    <property type="project" value="TreeGrafter"/>
</dbReference>
<keyword evidence="3" id="KW-0285">Flavoprotein</keyword>
<accession>U4LFG2</accession>
<keyword evidence="5" id="KW-0560">Oxidoreductase</keyword>
<feature type="compositionally biased region" description="Low complexity" evidence="6">
    <location>
        <begin position="1"/>
        <end position="16"/>
    </location>
</feature>
<dbReference type="AlphaFoldDB" id="U4LFG2"/>
<dbReference type="OrthoDB" id="2015447at2759"/>
<dbReference type="Gene3D" id="3.40.50.720">
    <property type="entry name" value="NAD(P)-binding Rossmann-like Domain"/>
    <property type="match status" value="1"/>
</dbReference>
<dbReference type="InterPro" id="IPR006181">
    <property type="entry name" value="D-amino_acid_oxidase_CS"/>
</dbReference>
<evidence type="ECO:0000259" key="7">
    <source>
        <dbReference type="Pfam" id="PF01266"/>
    </source>
</evidence>
<keyword evidence="9" id="KW-1185">Reference proteome</keyword>
<feature type="domain" description="FAD dependent oxidoreductase" evidence="7">
    <location>
        <begin position="58"/>
        <end position="425"/>
    </location>
</feature>
<evidence type="ECO:0000313" key="8">
    <source>
        <dbReference type="EMBL" id="CCX30628.1"/>
    </source>
</evidence>
<dbReference type="EMBL" id="HF935459">
    <property type="protein sequence ID" value="CCX30628.1"/>
    <property type="molecule type" value="Genomic_DNA"/>
</dbReference>
<dbReference type="PROSITE" id="PS00677">
    <property type="entry name" value="DAO"/>
    <property type="match status" value="1"/>
</dbReference>
<dbReference type="GO" id="GO:0003884">
    <property type="term" value="F:D-amino-acid oxidase activity"/>
    <property type="evidence" value="ECO:0007669"/>
    <property type="project" value="InterPro"/>
</dbReference>
<protein>
    <submittedName>
        <fullName evidence="8">Similar to D-aspartate oxidase acc. no. Q556W1</fullName>
    </submittedName>
</protein>
<dbReference type="Proteomes" id="UP000018144">
    <property type="component" value="Unassembled WGS sequence"/>
</dbReference>
<proteinExistence type="inferred from homology"/>
<dbReference type="GO" id="GO:0071949">
    <property type="term" value="F:FAD binding"/>
    <property type="evidence" value="ECO:0007669"/>
    <property type="project" value="InterPro"/>
</dbReference>
<feature type="region of interest" description="Disordered" evidence="6">
    <location>
        <begin position="1"/>
        <end position="34"/>
    </location>
</feature>
<dbReference type="GO" id="GO:0019478">
    <property type="term" value="P:D-amino acid catabolic process"/>
    <property type="evidence" value="ECO:0007669"/>
    <property type="project" value="TreeGrafter"/>
</dbReference>
<evidence type="ECO:0000256" key="2">
    <source>
        <dbReference type="ARBA" id="ARBA00006730"/>
    </source>
</evidence>
<dbReference type="SUPFAM" id="SSF51971">
    <property type="entry name" value="Nucleotide-binding domain"/>
    <property type="match status" value="1"/>
</dbReference>
<organism evidence="8 9">
    <name type="scientific">Pyronema omphalodes (strain CBS 100304)</name>
    <name type="common">Pyronema confluens</name>
    <dbReference type="NCBI Taxonomy" id="1076935"/>
    <lineage>
        <taxon>Eukaryota</taxon>
        <taxon>Fungi</taxon>
        <taxon>Dikarya</taxon>
        <taxon>Ascomycota</taxon>
        <taxon>Pezizomycotina</taxon>
        <taxon>Pezizomycetes</taxon>
        <taxon>Pezizales</taxon>
        <taxon>Pyronemataceae</taxon>
        <taxon>Pyronema</taxon>
    </lineage>
</organism>
<dbReference type="STRING" id="1076935.U4LFG2"/>
<evidence type="ECO:0000256" key="4">
    <source>
        <dbReference type="ARBA" id="ARBA00022827"/>
    </source>
</evidence>